<name>A0ABQ8XPC8_9EUKA</name>
<keyword evidence="5" id="KW-1185">Reference proteome</keyword>
<keyword evidence="1" id="KW-0175">Coiled coil</keyword>
<evidence type="ECO:0000313" key="5">
    <source>
        <dbReference type="Proteomes" id="UP001150062"/>
    </source>
</evidence>
<dbReference type="EMBL" id="JAOAOG010000270">
    <property type="protein sequence ID" value="KAJ6234476.1"/>
    <property type="molecule type" value="Genomic_DNA"/>
</dbReference>
<dbReference type="PANTHER" id="PTHR46817">
    <property type="entry name" value="PHOSPHOINOSITIDE PHOSPHATASE SAC9-RELATED"/>
    <property type="match status" value="1"/>
</dbReference>
<evidence type="ECO:0000313" key="4">
    <source>
        <dbReference type="EMBL" id="KAJ6234476.1"/>
    </source>
</evidence>
<dbReference type="Pfam" id="PF24789">
    <property type="entry name" value="SAC9_GBDL_2nd"/>
    <property type="match status" value="1"/>
</dbReference>
<feature type="compositionally biased region" description="Basic and acidic residues" evidence="2">
    <location>
        <begin position="320"/>
        <end position="342"/>
    </location>
</feature>
<feature type="region of interest" description="Disordered" evidence="2">
    <location>
        <begin position="291"/>
        <end position="343"/>
    </location>
</feature>
<sequence>MNSKICKYCFKKYCKFCLSKGKKPIYEYNIYEKVIVCKHCLNRIIKQELYLKIINSYQFQQELPILPILLNRISKLITNLSIPKKLNKKFFYSNYANNLLICDGQNIGDGINNNNSNEKNNNVKNQKQVIKKKKKQIQNHNISIYPSANILKFVKTDNLSLPIESILFNSKPIDSNFWFAPRGIKLVEIPIVLNYFSKIQKIRIVVDQLGYCVDDLPKIKILSGKRLPNLKEIAIWDIKQLTINKLKNENNVSYMNNGIIIPKNTILEYNFGKLITCKVISLIISINPKSRNRKGKERKKKRNGIKKKNGIGNENENENENEKMDGKENGNEGEKGNENEKLRKPRIHLGRVQIIGMYKTKKPYKFNTPLIPNVMNAEQILKLYHRIAIRPSKYKFKPLERILEITYGYNLFNGFVISLTNDNMIDGYLSQPKSCRILIKHFDNDLILKKHSSQGIFEIPKVTQSSTMLFQFEKPSSGNFVSIEFLENYGGKELSSPKIILF</sequence>
<evidence type="ECO:0000259" key="3">
    <source>
        <dbReference type="Pfam" id="PF24789"/>
    </source>
</evidence>
<evidence type="ECO:0000256" key="1">
    <source>
        <dbReference type="SAM" id="Coils"/>
    </source>
</evidence>
<feature type="compositionally biased region" description="Basic residues" evidence="2">
    <location>
        <begin position="291"/>
        <end position="309"/>
    </location>
</feature>
<dbReference type="PANTHER" id="PTHR46817:SF1">
    <property type="entry name" value="SAC DOMAIN-CONTAINING PROTEIN"/>
    <property type="match status" value="1"/>
</dbReference>
<feature type="domain" description="SAC9 second GBDL" evidence="3">
    <location>
        <begin position="142"/>
        <end position="291"/>
    </location>
</feature>
<gene>
    <name evidence="4" type="ORF">M0813_29466</name>
</gene>
<reference evidence="4" key="1">
    <citation type="submission" date="2022-08" db="EMBL/GenBank/DDBJ databases">
        <title>Novel sulfate-reducing endosymbionts in the free-living metamonad Anaeramoeba.</title>
        <authorList>
            <person name="Jerlstrom-Hultqvist J."/>
            <person name="Cepicka I."/>
            <person name="Gallot-Lavallee L."/>
            <person name="Salas-Leiva D."/>
            <person name="Curtis B.A."/>
            <person name="Zahonova K."/>
            <person name="Pipaliya S."/>
            <person name="Dacks J."/>
            <person name="Roger A.J."/>
        </authorList>
    </citation>
    <scope>NUCLEOTIDE SEQUENCE</scope>
    <source>
        <strain evidence="4">Schooner1</strain>
    </source>
</reference>
<proteinExistence type="predicted"/>
<comment type="caution">
    <text evidence="4">The sequence shown here is derived from an EMBL/GenBank/DDBJ whole genome shotgun (WGS) entry which is preliminary data.</text>
</comment>
<accession>A0ABQ8XPC8</accession>
<feature type="coiled-coil region" evidence="1">
    <location>
        <begin position="113"/>
        <end position="140"/>
    </location>
</feature>
<organism evidence="4 5">
    <name type="scientific">Anaeramoeba flamelloides</name>
    <dbReference type="NCBI Taxonomy" id="1746091"/>
    <lineage>
        <taxon>Eukaryota</taxon>
        <taxon>Metamonada</taxon>
        <taxon>Anaeramoebidae</taxon>
        <taxon>Anaeramoeba</taxon>
    </lineage>
</organism>
<evidence type="ECO:0000256" key="2">
    <source>
        <dbReference type="SAM" id="MobiDB-lite"/>
    </source>
</evidence>
<dbReference type="CDD" id="cd00065">
    <property type="entry name" value="FYVE_like_SF"/>
    <property type="match status" value="1"/>
</dbReference>
<dbReference type="Proteomes" id="UP001150062">
    <property type="component" value="Unassembled WGS sequence"/>
</dbReference>
<dbReference type="InterPro" id="IPR057553">
    <property type="entry name" value="SAC9_GBDL_2nd"/>
</dbReference>
<protein>
    <submittedName>
        <fullName evidence="4">Phosphoinositide phosphatase sac9-related</fullName>
    </submittedName>
</protein>